<dbReference type="InterPro" id="IPR004853">
    <property type="entry name" value="Sugar_P_trans_dom"/>
</dbReference>
<keyword evidence="3 5" id="KW-1133">Transmembrane helix</keyword>
<evidence type="ECO:0000256" key="1">
    <source>
        <dbReference type="ARBA" id="ARBA00004141"/>
    </source>
</evidence>
<feature type="transmembrane region" description="Helical" evidence="5">
    <location>
        <begin position="221"/>
        <end position="243"/>
    </location>
</feature>
<dbReference type="InterPro" id="IPR037185">
    <property type="entry name" value="EmrE-like"/>
</dbReference>
<dbReference type="GO" id="GO:0016020">
    <property type="term" value="C:membrane"/>
    <property type="evidence" value="ECO:0007669"/>
    <property type="project" value="UniProtKB-SubCell"/>
</dbReference>
<comment type="subcellular location">
    <subcellularLocation>
        <location evidence="1">Membrane</location>
        <topology evidence="1">Multi-pass membrane protein</topology>
    </subcellularLocation>
</comment>
<evidence type="ECO:0000313" key="7">
    <source>
        <dbReference type="EMBL" id="KAH8097114.1"/>
    </source>
</evidence>
<feature type="transmembrane region" description="Helical" evidence="5">
    <location>
        <begin position="434"/>
        <end position="452"/>
    </location>
</feature>
<accession>A0A8K0UN47</accession>
<sequence length="529" mass="58487">MHPKVPVIEEDERTYSTSLSSAILPSMDLTEMLSMTQPEDKVDPKTELIWSWQDRLDCNTYGSQSDYLVNMGSQANEALLVTSPRQRHGFPRDIDSFAASAGRSPTLPVFHSSHPPSPGCDKKTRNSKRSLQTFAYLRSFSFTSGDKLGSRLSNSQWLWILLYFSFNLLLTLSNKSVLTSFPFPYTLTSLHTLCSTVGCYVLRSTGFYVSKPLTFRNELVLGAFSVLYAINIVVSNVSLQLVTVPFHQVVRAATPIFTIMLSIILLNVRTKRIKIIGLSPVIIGVIVATYGDYYFTLWGFLLTLFGTFLAALKTIYTNVLQSSVQAANYRGSMRYSGRAFRWKKLSVPPSLGIHPLDLLMRMSPLAFIQCILYAQLSGELDRIRQLSHPQVHSFGSSASVLGPRNHTVHGHCIRHHTPESNLVANLDLARQTMALLLNGCIAFGLNVVSLTANGKIGALSMTVAANVKQVLTILFAVILFDLTITPANALGITITLLGGAGYAWGEYLEKQKGIQAKRDTASGEKFTRE</sequence>
<dbReference type="InterPro" id="IPR050186">
    <property type="entry name" value="TPT_transporter"/>
</dbReference>
<feature type="domain" description="Sugar phosphate transporter" evidence="6">
    <location>
        <begin position="423"/>
        <end position="502"/>
    </location>
</feature>
<dbReference type="Pfam" id="PF03151">
    <property type="entry name" value="TPT"/>
    <property type="match status" value="2"/>
</dbReference>
<reference evidence="7" key="1">
    <citation type="journal article" date="2021" name="New Phytol.">
        <title>Evolutionary innovations through gain and loss of genes in the ectomycorrhizal Boletales.</title>
        <authorList>
            <person name="Wu G."/>
            <person name="Miyauchi S."/>
            <person name="Morin E."/>
            <person name="Kuo A."/>
            <person name="Drula E."/>
            <person name="Varga T."/>
            <person name="Kohler A."/>
            <person name="Feng B."/>
            <person name="Cao Y."/>
            <person name="Lipzen A."/>
            <person name="Daum C."/>
            <person name="Hundley H."/>
            <person name="Pangilinan J."/>
            <person name="Johnson J."/>
            <person name="Barry K."/>
            <person name="LaButti K."/>
            <person name="Ng V."/>
            <person name="Ahrendt S."/>
            <person name="Min B."/>
            <person name="Choi I.G."/>
            <person name="Park H."/>
            <person name="Plett J.M."/>
            <person name="Magnuson J."/>
            <person name="Spatafora J.W."/>
            <person name="Nagy L.G."/>
            <person name="Henrissat B."/>
            <person name="Grigoriev I.V."/>
            <person name="Yang Z.L."/>
            <person name="Xu J."/>
            <person name="Martin F.M."/>
        </authorList>
    </citation>
    <scope>NUCLEOTIDE SEQUENCE</scope>
    <source>
        <strain evidence="7">KKN 215</strain>
    </source>
</reference>
<dbReference type="PANTHER" id="PTHR11132">
    <property type="entry name" value="SOLUTE CARRIER FAMILY 35"/>
    <property type="match status" value="1"/>
</dbReference>
<comment type="caution">
    <text evidence="7">The sequence shown here is derived from an EMBL/GenBank/DDBJ whole genome shotgun (WGS) entry which is preliminary data.</text>
</comment>
<feature type="transmembrane region" description="Helical" evidence="5">
    <location>
        <begin position="157"/>
        <end position="178"/>
    </location>
</feature>
<dbReference type="OrthoDB" id="10261634at2759"/>
<evidence type="ECO:0000259" key="6">
    <source>
        <dbReference type="Pfam" id="PF03151"/>
    </source>
</evidence>
<organism evidence="7 8">
    <name type="scientific">Cristinia sonorae</name>
    <dbReference type="NCBI Taxonomy" id="1940300"/>
    <lineage>
        <taxon>Eukaryota</taxon>
        <taxon>Fungi</taxon>
        <taxon>Dikarya</taxon>
        <taxon>Basidiomycota</taxon>
        <taxon>Agaricomycotina</taxon>
        <taxon>Agaricomycetes</taxon>
        <taxon>Agaricomycetidae</taxon>
        <taxon>Agaricales</taxon>
        <taxon>Pleurotineae</taxon>
        <taxon>Stephanosporaceae</taxon>
        <taxon>Cristinia</taxon>
    </lineage>
</organism>
<proteinExistence type="predicted"/>
<evidence type="ECO:0000256" key="3">
    <source>
        <dbReference type="ARBA" id="ARBA00022989"/>
    </source>
</evidence>
<evidence type="ECO:0000313" key="8">
    <source>
        <dbReference type="Proteomes" id="UP000813824"/>
    </source>
</evidence>
<feature type="transmembrane region" description="Helical" evidence="5">
    <location>
        <begin position="487"/>
        <end position="505"/>
    </location>
</feature>
<keyword evidence="2 5" id="KW-0812">Transmembrane</keyword>
<dbReference type="EMBL" id="JAEVFJ010000021">
    <property type="protein sequence ID" value="KAH8097114.1"/>
    <property type="molecule type" value="Genomic_DNA"/>
</dbReference>
<evidence type="ECO:0000256" key="5">
    <source>
        <dbReference type="SAM" id="Phobius"/>
    </source>
</evidence>
<dbReference type="Proteomes" id="UP000813824">
    <property type="component" value="Unassembled WGS sequence"/>
</dbReference>
<protein>
    <submittedName>
        <fullName evidence="7">TPT-domain-containing protein</fullName>
    </submittedName>
</protein>
<feature type="transmembrane region" description="Helical" evidence="5">
    <location>
        <begin position="249"/>
        <end position="268"/>
    </location>
</feature>
<keyword evidence="8" id="KW-1185">Reference proteome</keyword>
<feature type="transmembrane region" description="Helical" evidence="5">
    <location>
        <begin position="297"/>
        <end position="316"/>
    </location>
</feature>
<feature type="transmembrane region" description="Helical" evidence="5">
    <location>
        <begin position="190"/>
        <end position="209"/>
    </location>
</feature>
<gene>
    <name evidence="7" type="ORF">BXZ70DRAFT_312237</name>
</gene>
<feature type="domain" description="Sugar phosphate transporter" evidence="6">
    <location>
        <begin position="159"/>
        <end position="318"/>
    </location>
</feature>
<feature type="transmembrane region" description="Helical" evidence="5">
    <location>
        <begin position="275"/>
        <end position="291"/>
    </location>
</feature>
<keyword evidence="4 5" id="KW-0472">Membrane</keyword>
<dbReference type="SUPFAM" id="SSF103481">
    <property type="entry name" value="Multidrug resistance efflux transporter EmrE"/>
    <property type="match status" value="1"/>
</dbReference>
<evidence type="ECO:0000256" key="4">
    <source>
        <dbReference type="ARBA" id="ARBA00023136"/>
    </source>
</evidence>
<dbReference type="AlphaFoldDB" id="A0A8K0UN47"/>
<evidence type="ECO:0000256" key="2">
    <source>
        <dbReference type="ARBA" id="ARBA00022692"/>
    </source>
</evidence>
<name>A0A8K0UN47_9AGAR</name>